<feature type="region of interest" description="Disordered" evidence="1">
    <location>
        <begin position="292"/>
        <end position="322"/>
    </location>
</feature>
<evidence type="ECO:0000313" key="2">
    <source>
        <dbReference type="EMBL" id="KAF8821379.1"/>
    </source>
</evidence>
<organism evidence="2 3">
    <name type="scientific">Cardiosporidium cionae</name>
    <dbReference type="NCBI Taxonomy" id="476202"/>
    <lineage>
        <taxon>Eukaryota</taxon>
        <taxon>Sar</taxon>
        <taxon>Alveolata</taxon>
        <taxon>Apicomplexa</taxon>
        <taxon>Aconoidasida</taxon>
        <taxon>Nephromycida</taxon>
        <taxon>Cardiosporidium</taxon>
    </lineage>
</organism>
<evidence type="ECO:0000313" key="3">
    <source>
        <dbReference type="Proteomes" id="UP000823046"/>
    </source>
</evidence>
<dbReference type="Proteomes" id="UP000823046">
    <property type="component" value="Unassembled WGS sequence"/>
</dbReference>
<feature type="compositionally biased region" description="Basic and acidic residues" evidence="1">
    <location>
        <begin position="658"/>
        <end position="673"/>
    </location>
</feature>
<name>A0ABQ7JBK5_9APIC</name>
<keyword evidence="3" id="KW-1185">Reference proteome</keyword>
<feature type="compositionally biased region" description="Basic residues" evidence="1">
    <location>
        <begin position="106"/>
        <end position="116"/>
    </location>
</feature>
<dbReference type="EMBL" id="JADAQX010000187">
    <property type="protein sequence ID" value="KAF8821379.1"/>
    <property type="molecule type" value="Genomic_DNA"/>
</dbReference>
<accession>A0ABQ7JBK5</accession>
<sequence>MSEIIQKMPPYSAKCGLRGPVILGSAGNKQRTEFGEGKYTTNDKYDTRQPRSTHGYVEYSSKNAVFTPKRKLPNGSLLVGSQAEKGEKPSLIADNGENASAEVSKAKKKSRKNGRHRVLPQDIGQPIKLTNTNNANKTDCANQWKDKTIQDTQELGYINRKTSKNNQTFEDQFPPLEVFSSNKNLLEKSDAEGKQAENMPIDAAAIIEAETVLVNQPPQNTNETEEKEDGGNIICTHEIEIIEPSSTVCNDVIDTNANTTPPKNTDEVIIIDPQRQQQVFEKLHPRERENQFHKNRFPGKPTHPSTEGFSRTRKFPPKVGNTRKAGVEDAFATKQGRKNICNTAATAVKADIEAGLCKRPAFQKELSAVKQQKPYEKKCKPLQNKNGAAAPWRNATKIAMQQPEILSNRSLVNHGNPRPMQKQRCPPYKKMARAGMNAGRPPLMASPNMKPPLLGSVIPRGGRAANNKIPKIFITPCGDQTPVFHHPPPMSAGSQFLHPYSQFLPANPQVLPPSSNGLLPSPQVHPYSSPRLLPLPHQFPSSHYLPPVMHPLLPSPPPGEYVQNPAYPLSPKGHELQMANDHAAYGAAIPKEEPLPLPLSENVEMHQNIEPNHTLDSNEIKHTSQNSSTDHVSFPRNMHPNRKPFMPSQQIAAKPWKNKAEKNKYPAKSDDSRSTSASNLANSIVTPESTSTDSGMNMNFFGNPMALNIGMTPYGTPAYHSPAPMLPPAYSSFRQMPGNNYYASNPQNQYYTPDIPYEELMKLPVGTYVHRGCMYFPNPADSPPKHGGVNYEGCVYYPKPVPC</sequence>
<feature type="region of interest" description="Disordered" evidence="1">
    <location>
        <begin position="67"/>
        <end position="116"/>
    </location>
</feature>
<proteinExistence type="predicted"/>
<gene>
    <name evidence="2" type="ORF">IE077_002097</name>
</gene>
<feature type="region of interest" description="Disordered" evidence="1">
    <location>
        <begin position="25"/>
        <end position="54"/>
    </location>
</feature>
<protein>
    <submittedName>
        <fullName evidence="2">Uncharacterized protein</fullName>
    </submittedName>
</protein>
<comment type="caution">
    <text evidence="2">The sequence shown here is derived from an EMBL/GenBank/DDBJ whole genome shotgun (WGS) entry which is preliminary data.</text>
</comment>
<evidence type="ECO:0000256" key="1">
    <source>
        <dbReference type="SAM" id="MobiDB-lite"/>
    </source>
</evidence>
<reference evidence="2 3" key="1">
    <citation type="journal article" date="2020" name="bioRxiv">
        <title>Metabolic contributions of an alphaproteobacterial endosymbiont in the apicomplexan Cardiosporidium cionae.</title>
        <authorList>
            <person name="Hunter E.S."/>
            <person name="Paight C.J."/>
            <person name="Lane C.E."/>
        </authorList>
    </citation>
    <scope>NUCLEOTIDE SEQUENCE [LARGE SCALE GENOMIC DNA]</scope>
    <source>
        <strain evidence="2">ESH_2018</strain>
    </source>
</reference>
<feature type="compositionally biased region" description="Polar residues" evidence="1">
    <location>
        <begin position="674"/>
        <end position="695"/>
    </location>
</feature>
<feature type="compositionally biased region" description="Basic and acidic residues" evidence="1">
    <location>
        <begin position="30"/>
        <end position="49"/>
    </location>
</feature>
<feature type="region of interest" description="Disordered" evidence="1">
    <location>
        <begin position="617"/>
        <end position="695"/>
    </location>
</feature>